<organism evidence="2 3">
    <name type="scientific">Colletotrichum abscissum</name>
    <dbReference type="NCBI Taxonomy" id="1671311"/>
    <lineage>
        <taxon>Eukaryota</taxon>
        <taxon>Fungi</taxon>
        <taxon>Dikarya</taxon>
        <taxon>Ascomycota</taxon>
        <taxon>Pezizomycotina</taxon>
        <taxon>Sordariomycetes</taxon>
        <taxon>Hypocreomycetidae</taxon>
        <taxon>Glomerellales</taxon>
        <taxon>Glomerellaceae</taxon>
        <taxon>Colletotrichum</taxon>
        <taxon>Colletotrichum acutatum species complex</taxon>
    </lineage>
</organism>
<feature type="compositionally biased region" description="Basic residues" evidence="1">
    <location>
        <begin position="113"/>
        <end position="136"/>
    </location>
</feature>
<comment type="caution">
    <text evidence="2">The sequence shown here is derived from an EMBL/GenBank/DDBJ whole genome shotgun (WGS) entry which is preliminary data.</text>
</comment>
<evidence type="ECO:0000313" key="3">
    <source>
        <dbReference type="Proteomes" id="UP001056436"/>
    </source>
</evidence>
<feature type="compositionally biased region" description="Pro residues" evidence="1">
    <location>
        <begin position="205"/>
        <end position="224"/>
    </location>
</feature>
<feature type="region of interest" description="Disordered" evidence="1">
    <location>
        <begin position="190"/>
        <end position="224"/>
    </location>
</feature>
<feature type="region of interest" description="Disordered" evidence="1">
    <location>
        <begin position="70"/>
        <end position="151"/>
    </location>
</feature>
<keyword evidence="3" id="KW-1185">Reference proteome</keyword>
<protein>
    <submittedName>
        <fullName evidence="2">Uncharacterized protein</fullName>
    </submittedName>
</protein>
<feature type="compositionally biased region" description="Low complexity" evidence="1">
    <location>
        <begin position="83"/>
        <end position="99"/>
    </location>
</feature>
<dbReference type="Proteomes" id="UP001056436">
    <property type="component" value="Unassembled WGS sequence"/>
</dbReference>
<dbReference type="EMBL" id="SDAQ01000187">
    <property type="protein sequence ID" value="KAI3531313.1"/>
    <property type="molecule type" value="Genomic_DNA"/>
</dbReference>
<sequence length="350" mass="38616">MSKRSGHITVHTSLQADNSYTVYAAEAYRNERRELLSANGKNLLEAFENLHKSSAQEVYQFTEANGCAFPLRSTSSDDESDPDFSASSDTEASTADPADVIVLSDSPSNKKDNTRRKQGKFSPHRRKYRQKKKRLRRDASSTSEEEEFRIDSRPTNVKTKYTALVSSPRHHKNLVLPTVASKAYSAGSGGILNGHNGQPLAVRALPPPPPPPPRSIQPMMQPPHPQNLVRTPVPSTTARQVRLVIKWHGHGDHLMIWQGTPSYTALRCAALAQVSETRQAFDNVSASEFCSSSLVVEEMCVEIGDKMYSISTAGGDDMSVYFRMEIMPKFVVVVGHHRGVASSSPAQQPQ</sequence>
<proteinExistence type="predicted"/>
<accession>A0A9P9X1S6</accession>
<dbReference type="OrthoDB" id="5148182at2759"/>
<dbReference type="AlphaFoldDB" id="A0A9P9X1S6"/>
<name>A0A9P9X1S6_9PEZI</name>
<evidence type="ECO:0000313" key="2">
    <source>
        <dbReference type="EMBL" id="KAI3531313.1"/>
    </source>
</evidence>
<gene>
    <name evidence="2" type="ORF">CABS02_14196</name>
</gene>
<evidence type="ECO:0000256" key="1">
    <source>
        <dbReference type="SAM" id="MobiDB-lite"/>
    </source>
</evidence>
<reference evidence="2" key="1">
    <citation type="submission" date="2019-01" db="EMBL/GenBank/DDBJ databases">
        <title>Colletotrichum abscissum LGMF1257.</title>
        <authorList>
            <person name="Baroncelli R."/>
        </authorList>
    </citation>
    <scope>NUCLEOTIDE SEQUENCE</scope>
    <source>
        <strain evidence="2">Ca142</strain>
    </source>
</reference>